<evidence type="ECO:0000313" key="1">
    <source>
        <dbReference type="EMBL" id="KAF5813944.1"/>
    </source>
</evidence>
<dbReference type="Gramene" id="mRNA:HanXRQr2_Chr03g0104751">
    <property type="protein sequence ID" value="CDS:HanXRQr2_Chr03g0104751.1"/>
    <property type="gene ID" value="HanXRQr2_Chr03g0104751"/>
</dbReference>
<comment type="caution">
    <text evidence="1">The sequence shown here is derived from an EMBL/GenBank/DDBJ whole genome shotgun (WGS) entry which is preliminary data.</text>
</comment>
<evidence type="ECO:0000313" key="2">
    <source>
        <dbReference type="Proteomes" id="UP000215914"/>
    </source>
</evidence>
<reference evidence="1" key="1">
    <citation type="journal article" date="2017" name="Nature">
        <title>The sunflower genome provides insights into oil metabolism, flowering and Asterid evolution.</title>
        <authorList>
            <person name="Badouin H."/>
            <person name="Gouzy J."/>
            <person name="Grassa C.J."/>
            <person name="Murat F."/>
            <person name="Staton S.E."/>
            <person name="Cottret L."/>
            <person name="Lelandais-Briere C."/>
            <person name="Owens G.L."/>
            <person name="Carrere S."/>
            <person name="Mayjonade B."/>
            <person name="Legrand L."/>
            <person name="Gill N."/>
            <person name="Kane N.C."/>
            <person name="Bowers J.E."/>
            <person name="Hubner S."/>
            <person name="Bellec A."/>
            <person name="Berard A."/>
            <person name="Berges H."/>
            <person name="Blanchet N."/>
            <person name="Boniface M.C."/>
            <person name="Brunel D."/>
            <person name="Catrice O."/>
            <person name="Chaidir N."/>
            <person name="Claudel C."/>
            <person name="Donnadieu C."/>
            <person name="Faraut T."/>
            <person name="Fievet G."/>
            <person name="Helmstetter N."/>
            <person name="King M."/>
            <person name="Knapp S.J."/>
            <person name="Lai Z."/>
            <person name="Le Paslier M.C."/>
            <person name="Lippi Y."/>
            <person name="Lorenzon L."/>
            <person name="Mandel J.R."/>
            <person name="Marage G."/>
            <person name="Marchand G."/>
            <person name="Marquand E."/>
            <person name="Bret-Mestries E."/>
            <person name="Morien E."/>
            <person name="Nambeesan S."/>
            <person name="Nguyen T."/>
            <person name="Pegot-Espagnet P."/>
            <person name="Pouilly N."/>
            <person name="Raftis F."/>
            <person name="Sallet E."/>
            <person name="Schiex T."/>
            <person name="Thomas J."/>
            <person name="Vandecasteele C."/>
            <person name="Vares D."/>
            <person name="Vear F."/>
            <person name="Vautrin S."/>
            <person name="Crespi M."/>
            <person name="Mangin B."/>
            <person name="Burke J.M."/>
            <person name="Salse J."/>
            <person name="Munos S."/>
            <person name="Vincourt P."/>
            <person name="Rieseberg L.H."/>
            <person name="Langlade N.B."/>
        </authorList>
    </citation>
    <scope>NUCLEOTIDE SEQUENCE</scope>
    <source>
        <tissue evidence="1">Leaves</tissue>
    </source>
</reference>
<protein>
    <submittedName>
        <fullName evidence="1">Uncharacterized protein</fullName>
    </submittedName>
</protein>
<keyword evidence="2" id="KW-1185">Reference proteome</keyword>
<reference evidence="1" key="2">
    <citation type="submission" date="2020-06" db="EMBL/GenBank/DDBJ databases">
        <title>Helianthus annuus Genome sequencing and assembly Release 2.</title>
        <authorList>
            <person name="Gouzy J."/>
            <person name="Langlade N."/>
            <person name="Munos S."/>
        </authorList>
    </citation>
    <scope>NUCLEOTIDE SEQUENCE</scope>
    <source>
        <tissue evidence="1">Leaves</tissue>
    </source>
</reference>
<dbReference type="AlphaFoldDB" id="A0A9K3JF34"/>
<sequence>MLDLGDSDNDPTIIPERLAKGLWCRMGFTGHINGKILKTSFSHAYKFMVHCVVHALSHRKGAYDETSDYIMNIITCLILNRPYNVSQVIFDYMAENARAGNKQYIMYPSFVQMMIDDQFKDL</sequence>
<gene>
    <name evidence="1" type="ORF">HanXRQr2_Chr03g0104751</name>
</gene>
<organism evidence="1 2">
    <name type="scientific">Helianthus annuus</name>
    <name type="common">Common sunflower</name>
    <dbReference type="NCBI Taxonomy" id="4232"/>
    <lineage>
        <taxon>Eukaryota</taxon>
        <taxon>Viridiplantae</taxon>
        <taxon>Streptophyta</taxon>
        <taxon>Embryophyta</taxon>
        <taxon>Tracheophyta</taxon>
        <taxon>Spermatophyta</taxon>
        <taxon>Magnoliopsida</taxon>
        <taxon>eudicotyledons</taxon>
        <taxon>Gunneridae</taxon>
        <taxon>Pentapetalae</taxon>
        <taxon>asterids</taxon>
        <taxon>campanulids</taxon>
        <taxon>Asterales</taxon>
        <taxon>Asteraceae</taxon>
        <taxon>Asteroideae</taxon>
        <taxon>Heliantheae alliance</taxon>
        <taxon>Heliantheae</taxon>
        <taxon>Helianthus</taxon>
    </lineage>
</organism>
<proteinExistence type="predicted"/>
<dbReference type="Proteomes" id="UP000215914">
    <property type="component" value="Unassembled WGS sequence"/>
</dbReference>
<accession>A0A9K3JF34</accession>
<name>A0A9K3JF34_HELAN</name>
<dbReference type="EMBL" id="MNCJ02000318">
    <property type="protein sequence ID" value="KAF5813944.1"/>
    <property type="molecule type" value="Genomic_DNA"/>
</dbReference>